<evidence type="ECO:0000313" key="16">
    <source>
        <dbReference type="Proteomes" id="UP000245998"/>
    </source>
</evidence>
<dbReference type="Pfam" id="PF00270">
    <property type="entry name" value="DEAD"/>
    <property type="match status" value="1"/>
</dbReference>
<comment type="similarity">
    <text evidence="7 11">Belongs to the DEAD box helicase family.</text>
</comment>
<comment type="caution">
    <text evidence="15">The sequence shown here is derived from an EMBL/GenBank/DDBJ whole genome shotgun (WGS) entry which is preliminary data.</text>
</comment>
<evidence type="ECO:0000256" key="2">
    <source>
        <dbReference type="ARBA" id="ARBA00022490"/>
    </source>
</evidence>
<keyword evidence="4 11" id="KW-0378">Hydrolase</keyword>
<name>A0A2U1K8C8_9BACI</name>
<dbReference type="InterPro" id="IPR011545">
    <property type="entry name" value="DEAD/DEAH_box_helicase_dom"/>
</dbReference>
<dbReference type="PANTHER" id="PTHR47963:SF8">
    <property type="entry name" value="ATP-DEPENDENT RNA HELICASE DEAD"/>
    <property type="match status" value="1"/>
</dbReference>
<gene>
    <name evidence="15" type="ORF">DCC39_01355</name>
</gene>
<evidence type="ECO:0000256" key="4">
    <source>
        <dbReference type="ARBA" id="ARBA00022801"/>
    </source>
</evidence>
<evidence type="ECO:0000256" key="8">
    <source>
        <dbReference type="ARBA" id="ARBA00047984"/>
    </source>
</evidence>
<feature type="short sequence motif" description="Q motif" evidence="10">
    <location>
        <begin position="2"/>
        <end position="30"/>
    </location>
</feature>
<dbReference type="InterPro" id="IPR000629">
    <property type="entry name" value="RNA-helicase_DEAD-box_CS"/>
</dbReference>
<evidence type="ECO:0000256" key="5">
    <source>
        <dbReference type="ARBA" id="ARBA00022806"/>
    </source>
</evidence>
<dbReference type="InterPro" id="IPR044742">
    <property type="entry name" value="DEAD/DEAH_RhlB"/>
</dbReference>
<dbReference type="Gene3D" id="3.30.70.330">
    <property type="match status" value="1"/>
</dbReference>
<dbReference type="PROSITE" id="PS00039">
    <property type="entry name" value="DEAD_ATP_HELICASE"/>
    <property type="match status" value="1"/>
</dbReference>
<dbReference type="FunFam" id="3.40.50.300:FF:000108">
    <property type="entry name" value="ATP-dependent RNA helicase RhlE"/>
    <property type="match status" value="1"/>
</dbReference>
<sequence>MKTFQELGLSRPIQQALDELGFSEPTPIQQKSIPVLKDGHDVIGQAQTGTGKTAAFGIPVAENMTPIKRPQSIILTPTRELAIQVANELKKITKYKNIKIAAIYGGQPIFPQINELKQGAQVIVGTPGRILDHLQRKTLKTEEIKTVILDEADEMLDMGFIQDIEAILNQMPKERQTMLFSATLQKDIKQLAYRYMHKPVIISVTKGNETAATIEQVFYRTFEQHKLEAISRIIDSENIEVAIIFCKTKKGVSTLVDALNSKGYRAEGLHGDLTQPQRLNVMNGFRKKRINLLVATDIAARGIDVAHVTHVINYDIPEDPEQYVHRIGRTGRAGKSGMAFTFVTPQDGKFLHAIEEKINSKIPEAKLPDGNELIMRKFNRLKEEIANSGNSNQEVFQSLSEQLLTSYSPKEAISSLLAMLLSVNTLQIPEEYQFGETGGEKGMVRFFLNVGRNVDLHPKKLVDEISTLASISKRDIGRIDIFERFSFFEISLSVAPYVYECLKQEGLNGSRIHLEPAKPPQRSLQTAR</sequence>
<evidence type="ECO:0000256" key="1">
    <source>
        <dbReference type="ARBA" id="ARBA00012552"/>
    </source>
</evidence>
<evidence type="ECO:0000259" key="14">
    <source>
        <dbReference type="PROSITE" id="PS51195"/>
    </source>
</evidence>
<comment type="catalytic activity">
    <reaction evidence="8">
        <text>ATP + H2O = ADP + phosphate + H(+)</text>
        <dbReference type="Rhea" id="RHEA:13065"/>
        <dbReference type="ChEBI" id="CHEBI:15377"/>
        <dbReference type="ChEBI" id="CHEBI:15378"/>
        <dbReference type="ChEBI" id="CHEBI:30616"/>
        <dbReference type="ChEBI" id="CHEBI:43474"/>
        <dbReference type="ChEBI" id="CHEBI:456216"/>
        <dbReference type="EC" id="3.6.4.13"/>
    </reaction>
</comment>
<dbReference type="SMART" id="SM00490">
    <property type="entry name" value="HELICc"/>
    <property type="match status" value="1"/>
</dbReference>
<dbReference type="Pfam" id="PF03880">
    <property type="entry name" value="DbpA"/>
    <property type="match status" value="1"/>
</dbReference>
<evidence type="ECO:0000256" key="3">
    <source>
        <dbReference type="ARBA" id="ARBA00022741"/>
    </source>
</evidence>
<dbReference type="SUPFAM" id="SSF52540">
    <property type="entry name" value="P-loop containing nucleoside triphosphate hydrolases"/>
    <property type="match status" value="1"/>
</dbReference>
<dbReference type="GO" id="GO:0016787">
    <property type="term" value="F:hydrolase activity"/>
    <property type="evidence" value="ECO:0007669"/>
    <property type="project" value="UniProtKB-KW"/>
</dbReference>
<dbReference type="GO" id="GO:0033592">
    <property type="term" value="F:RNA strand annealing activity"/>
    <property type="evidence" value="ECO:0007669"/>
    <property type="project" value="TreeGrafter"/>
</dbReference>
<keyword evidence="5 11" id="KW-0347">Helicase</keyword>
<organism evidence="15 16">
    <name type="scientific">Pueribacillus theae</name>
    <dbReference type="NCBI Taxonomy" id="2171751"/>
    <lineage>
        <taxon>Bacteria</taxon>
        <taxon>Bacillati</taxon>
        <taxon>Bacillota</taxon>
        <taxon>Bacilli</taxon>
        <taxon>Bacillales</taxon>
        <taxon>Bacillaceae</taxon>
        <taxon>Pueribacillus</taxon>
    </lineage>
</organism>
<dbReference type="InterPro" id="IPR014014">
    <property type="entry name" value="RNA_helicase_DEAD_Q_motif"/>
</dbReference>
<dbReference type="InterPro" id="IPR005580">
    <property type="entry name" value="DbpA/CsdA_RNA-bd_dom"/>
</dbReference>
<dbReference type="GO" id="GO:0003724">
    <property type="term" value="F:RNA helicase activity"/>
    <property type="evidence" value="ECO:0007669"/>
    <property type="project" value="UniProtKB-EC"/>
</dbReference>
<evidence type="ECO:0000256" key="10">
    <source>
        <dbReference type="PROSITE-ProRule" id="PRU00552"/>
    </source>
</evidence>
<keyword evidence="3 11" id="KW-0547">Nucleotide-binding</keyword>
<dbReference type="Proteomes" id="UP000245998">
    <property type="component" value="Unassembled WGS sequence"/>
</dbReference>
<dbReference type="GO" id="GO:0005840">
    <property type="term" value="C:ribosome"/>
    <property type="evidence" value="ECO:0007669"/>
    <property type="project" value="TreeGrafter"/>
</dbReference>
<dbReference type="GO" id="GO:0009409">
    <property type="term" value="P:response to cold"/>
    <property type="evidence" value="ECO:0007669"/>
    <property type="project" value="TreeGrafter"/>
</dbReference>
<dbReference type="PANTHER" id="PTHR47963">
    <property type="entry name" value="DEAD-BOX ATP-DEPENDENT RNA HELICASE 47, MITOCHONDRIAL"/>
    <property type="match status" value="1"/>
</dbReference>
<evidence type="ECO:0000256" key="9">
    <source>
        <dbReference type="ARBA" id="ARBA00067932"/>
    </source>
</evidence>
<dbReference type="PROSITE" id="PS51195">
    <property type="entry name" value="Q_MOTIF"/>
    <property type="match status" value="1"/>
</dbReference>
<accession>A0A2U1K8C8</accession>
<feature type="domain" description="Helicase C-terminal" evidence="13">
    <location>
        <begin position="213"/>
        <end position="373"/>
    </location>
</feature>
<dbReference type="EC" id="3.6.4.13" evidence="1"/>
<dbReference type="SMART" id="SM00487">
    <property type="entry name" value="DEXDc"/>
    <property type="match status" value="1"/>
</dbReference>
<dbReference type="EMBL" id="QCZG01000001">
    <property type="protein sequence ID" value="PWA13569.1"/>
    <property type="molecule type" value="Genomic_DNA"/>
</dbReference>
<dbReference type="InterPro" id="IPR012677">
    <property type="entry name" value="Nucleotide-bd_a/b_plait_sf"/>
</dbReference>
<dbReference type="InterPro" id="IPR050547">
    <property type="entry name" value="DEAD_box_RNA_helicases"/>
</dbReference>
<evidence type="ECO:0000259" key="12">
    <source>
        <dbReference type="PROSITE" id="PS51192"/>
    </source>
</evidence>
<evidence type="ECO:0000256" key="11">
    <source>
        <dbReference type="RuleBase" id="RU000492"/>
    </source>
</evidence>
<dbReference type="GO" id="GO:0005829">
    <property type="term" value="C:cytosol"/>
    <property type="evidence" value="ECO:0007669"/>
    <property type="project" value="TreeGrafter"/>
</dbReference>
<dbReference type="PROSITE" id="PS51194">
    <property type="entry name" value="HELICASE_CTER"/>
    <property type="match status" value="1"/>
</dbReference>
<dbReference type="InterPro" id="IPR001650">
    <property type="entry name" value="Helicase_C-like"/>
</dbReference>
<dbReference type="RefSeq" id="WP_116553073.1">
    <property type="nucleotide sequence ID" value="NZ_QCZG01000001.1"/>
</dbReference>
<dbReference type="CDD" id="cd00268">
    <property type="entry name" value="DEADc"/>
    <property type="match status" value="1"/>
</dbReference>
<keyword evidence="2" id="KW-0963">Cytoplasm</keyword>
<dbReference type="PROSITE" id="PS51192">
    <property type="entry name" value="HELICASE_ATP_BIND_1"/>
    <property type="match status" value="1"/>
</dbReference>
<dbReference type="CDD" id="cd12252">
    <property type="entry name" value="RRM_DbpA"/>
    <property type="match status" value="1"/>
</dbReference>
<reference evidence="15 16" key="1">
    <citation type="submission" date="2018-04" db="EMBL/GenBank/DDBJ databases">
        <title>Camelliibacillus theae gen. nov., sp. nov., isolated from Pu'er tea.</title>
        <authorList>
            <person name="Niu L."/>
        </authorList>
    </citation>
    <scope>NUCLEOTIDE SEQUENCE [LARGE SCALE GENOMIC DNA]</scope>
    <source>
        <strain evidence="15 16">T8</strain>
    </source>
</reference>
<evidence type="ECO:0000256" key="7">
    <source>
        <dbReference type="ARBA" id="ARBA00038437"/>
    </source>
</evidence>
<dbReference type="InterPro" id="IPR027417">
    <property type="entry name" value="P-loop_NTPase"/>
</dbReference>
<proteinExistence type="inferred from homology"/>
<keyword evidence="16" id="KW-1185">Reference proteome</keyword>
<dbReference type="OrthoDB" id="9805696at2"/>
<feature type="domain" description="DEAD-box RNA helicase Q" evidence="14">
    <location>
        <begin position="2"/>
        <end position="30"/>
    </location>
</feature>
<evidence type="ECO:0000256" key="6">
    <source>
        <dbReference type="ARBA" id="ARBA00022840"/>
    </source>
</evidence>
<dbReference type="GO" id="GO:0005524">
    <property type="term" value="F:ATP binding"/>
    <property type="evidence" value="ECO:0007669"/>
    <property type="project" value="UniProtKB-KW"/>
</dbReference>
<dbReference type="InterPro" id="IPR014001">
    <property type="entry name" value="Helicase_ATP-bd"/>
</dbReference>
<dbReference type="CDD" id="cd18787">
    <property type="entry name" value="SF2_C_DEAD"/>
    <property type="match status" value="1"/>
</dbReference>
<dbReference type="AlphaFoldDB" id="A0A2U1K8C8"/>
<protein>
    <recommendedName>
        <fullName evidence="9">ATP-dependent RNA helicase CshA</fullName>
        <ecNumber evidence="1">3.6.4.13</ecNumber>
    </recommendedName>
</protein>
<dbReference type="Pfam" id="PF00271">
    <property type="entry name" value="Helicase_C"/>
    <property type="match status" value="1"/>
</dbReference>
<feature type="domain" description="Helicase ATP-binding" evidence="12">
    <location>
        <begin position="33"/>
        <end position="202"/>
    </location>
</feature>
<keyword evidence="6 11" id="KW-0067">ATP-binding</keyword>
<evidence type="ECO:0000313" key="15">
    <source>
        <dbReference type="EMBL" id="PWA13569.1"/>
    </source>
</evidence>
<dbReference type="Gene3D" id="3.40.50.300">
    <property type="entry name" value="P-loop containing nucleotide triphosphate hydrolases"/>
    <property type="match status" value="2"/>
</dbReference>
<evidence type="ECO:0000259" key="13">
    <source>
        <dbReference type="PROSITE" id="PS51194"/>
    </source>
</evidence>